<dbReference type="Pfam" id="PF01875">
    <property type="entry name" value="Memo"/>
    <property type="match status" value="1"/>
</dbReference>
<dbReference type="InterPro" id="IPR002737">
    <property type="entry name" value="MEMO1_fam"/>
</dbReference>
<dbReference type="NCBIfam" id="TIGR04335">
    <property type="entry name" value="AmmeMemoSam_A"/>
    <property type="match status" value="1"/>
</dbReference>
<accession>A0A1V5M8E6</accession>
<dbReference type="NCBIfam" id="TIGR00296">
    <property type="entry name" value="TIGR00296 family protein"/>
    <property type="match status" value="1"/>
</dbReference>
<dbReference type="InterPro" id="IPR036071">
    <property type="entry name" value="AMMECR1_dom_sf"/>
</dbReference>
<sequence length="334" mass="36278">MGEASLEACRQIGETLAAALRELNLAEKTVIIASSDLSHYPPAAEARRLDQAFLAELAEMDPEKLAARVARLEKEPVPDLACVICSQQALYTAIYAARALGANQARVLNYTNSGERTGERGRSVGYAAAAFYRAAGAAQTKTAAPKADPAPEPGFSLDADDRKTLLALARQSIENVLQNGRLLEYRTNDPELIRPAAVFVTLTSAGRLRGCIGTTAAEEPLARAVIRLAAAAAFQDPRFNPVRAAELPGLKIEISVLSPLRRAASFKEIKPGLHGVTVRRDGRTGLFLPQVWEQIPDRAEFLTELCRQKTGLNPEAWKEPETELLVFTVFSFQE</sequence>
<dbReference type="InterPro" id="IPR023473">
    <property type="entry name" value="AMMECR1"/>
</dbReference>
<evidence type="ECO:0000259" key="1">
    <source>
        <dbReference type="PROSITE" id="PS51112"/>
    </source>
</evidence>
<dbReference type="Gene3D" id="3.30.700.20">
    <property type="entry name" value="Hypothetical protein ph0010, domain 1"/>
    <property type="match status" value="1"/>
</dbReference>
<proteinExistence type="predicted"/>
<dbReference type="PROSITE" id="PS51112">
    <property type="entry name" value="AMMECR1"/>
    <property type="match status" value="1"/>
</dbReference>
<comment type="caution">
    <text evidence="2">The sequence shown here is derived from an EMBL/GenBank/DDBJ whole genome shotgun (WGS) entry which is preliminary data.</text>
</comment>
<dbReference type="Gene3D" id="3.30.1490.150">
    <property type="entry name" value="Hypothetical protein ph0010, domain 2"/>
    <property type="match status" value="1"/>
</dbReference>
<dbReference type="InterPro" id="IPR002733">
    <property type="entry name" value="AMMECR1_domain"/>
</dbReference>
<dbReference type="SUPFAM" id="SSF53213">
    <property type="entry name" value="LigB-like"/>
    <property type="match status" value="1"/>
</dbReference>
<evidence type="ECO:0000313" key="2">
    <source>
        <dbReference type="EMBL" id="OPZ89091.1"/>
    </source>
</evidence>
<dbReference type="InterPro" id="IPR027485">
    <property type="entry name" value="AMMECR1_N"/>
</dbReference>
<reference evidence="2" key="1">
    <citation type="submission" date="2017-02" db="EMBL/GenBank/DDBJ databases">
        <title>Delving into the versatile metabolic prowess of the omnipresent phylum Bacteroidetes.</title>
        <authorList>
            <person name="Nobu M.K."/>
            <person name="Mei R."/>
            <person name="Narihiro T."/>
            <person name="Kuroda K."/>
            <person name="Liu W.-T."/>
        </authorList>
    </citation>
    <scope>NUCLEOTIDE SEQUENCE</scope>
    <source>
        <strain evidence="2">ADurb.Bin417</strain>
    </source>
</reference>
<gene>
    <name evidence="2" type="ORF">BWY73_01571</name>
</gene>
<dbReference type="PANTHER" id="PTHR13016">
    <property type="entry name" value="AMMECR1 HOMOLOG"/>
    <property type="match status" value="1"/>
</dbReference>
<feature type="domain" description="AMMECR1" evidence="1">
    <location>
        <begin position="160"/>
        <end position="334"/>
    </location>
</feature>
<dbReference type="EMBL" id="MWAK01000414">
    <property type="protein sequence ID" value="OPZ89091.1"/>
    <property type="molecule type" value="Genomic_DNA"/>
</dbReference>
<protein>
    <recommendedName>
        <fullName evidence="1">AMMECR1 domain-containing protein</fullName>
    </recommendedName>
</protein>
<dbReference type="InterPro" id="IPR027623">
    <property type="entry name" value="AmmeMemoSam_A"/>
</dbReference>
<dbReference type="PANTHER" id="PTHR13016:SF0">
    <property type="entry name" value="AMME SYNDROME CANDIDATE GENE 1 PROTEIN"/>
    <property type="match status" value="1"/>
</dbReference>
<dbReference type="SUPFAM" id="SSF143447">
    <property type="entry name" value="AMMECR1-like"/>
    <property type="match status" value="1"/>
</dbReference>
<dbReference type="Proteomes" id="UP000485484">
    <property type="component" value="Unassembled WGS sequence"/>
</dbReference>
<dbReference type="NCBIfam" id="TIGR04336">
    <property type="entry name" value="AmmeMemoSam_B"/>
    <property type="match status" value="1"/>
</dbReference>
<organism evidence="2">
    <name type="scientific">candidate division TA06 bacterium ADurb.Bin417</name>
    <dbReference type="NCBI Taxonomy" id="1852828"/>
    <lineage>
        <taxon>Bacteria</taxon>
        <taxon>Bacteria division TA06</taxon>
    </lineage>
</organism>
<dbReference type="AlphaFoldDB" id="A0A1V5M8E6"/>
<name>A0A1V5M8E6_UNCT6</name>
<dbReference type="Gene3D" id="3.40.830.10">
    <property type="entry name" value="LigB-like"/>
    <property type="match status" value="1"/>
</dbReference>
<dbReference type="Pfam" id="PF01871">
    <property type="entry name" value="AMMECR1"/>
    <property type="match status" value="1"/>
</dbReference>